<dbReference type="RefSeq" id="WP_063670250.1">
    <property type="nucleotide sequence ID" value="NZ_CP014841.1"/>
</dbReference>
<gene>
    <name evidence="3" type="ORF">ATSB10_04860</name>
</gene>
<accession>A0A160MXN9</accession>
<sequence>MALIQCTDCHSDISDAAAACPRCGAPLPVTLKQGQEQCPWCMSVVDAQASICPGCRARKGYATNAYGVMGKGSVIAFGLVLPLLITAVFPPAGLLLVPVALFCAWRLKRGPVWYQTTRVGS</sequence>
<dbReference type="Proteomes" id="UP000077255">
    <property type="component" value="Chromosome"/>
</dbReference>
<feature type="transmembrane region" description="Helical" evidence="1">
    <location>
        <begin position="74"/>
        <end position="105"/>
    </location>
</feature>
<dbReference type="KEGG" id="dtx:ATSB10_04860"/>
<keyword evidence="1" id="KW-0812">Transmembrane</keyword>
<dbReference type="Pfam" id="PF12773">
    <property type="entry name" value="DZR"/>
    <property type="match status" value="1"/>
</dbReference>
<evidence type="ECO:0000256" key="1">
    <source>
        <dbReference type="SAM" id="Phobius"/>
    </source>
</evidence>
<reference evidence="3 4" key="1">
    <citation type="submission" date="2016-02" db="EMBL/GenBank/DDBJ databases">
        <title>Complete genome sequencing and analysis of ATSB10, Dyella thiooxydans isolated from rhizosphere soil of sunflower (Helianthus annuus L.).</title>
        <authorList>
            <person name="Lee Y."/>
            <person name="Hwangbo K."/>
            <person name="Chung H."/>
            <person name="Yoo J."/>
            <person name="Kim K.Y."/>
            <person name="Sa T.M."/>
            <person name="Um Y."/>
            <person name="Madhaiyan M."/>
        </authorList>
    </citation>
    <scope>NUCLEOTIDE SEQUENCE [LARGE SCALE GENOMIC DNA]</scope>
    <source>
        <strain evidence="3 4">ATSB10</strain>
    </source>
</reference>
<name>A0A160MXN9_9GAMM</name>
<dbReference type="InterPro" id="IPR025874">
    <property type="entry name" value="DZR"/>
</dbReference>
<keyword evidence="4" id="KW-1185">Reference proteome</keyword>
<protein>
    <recommendedName>
        <fullName evidence="2">DZANK-type domain-containing protein</fullName>
    </recommendedName>
</protein>
<dbReference type="EMBL" id="CP014841">
    <property type="protein sequence ID" value="AND67940.1"/>
    <property type="molecule type" value="Genomic_DNA"/>
</dbReference>
<evidence type="ECO:0000313" key="3">
    <source>
        <dbReference type="EMBL" id="AND67940.1"/>
    </source>
</evidence>
<dbReference type="OrthoDB" id="5953784at2"/>
<feature type="domain" description="DZANK-type" evidence="2">
    <location>
        <begin position="6"/>
        <end position="55"/>
    </location>
</feature>
<dbReference type="STRING" id="445710.ATSB10_04860"/>
<evidence type="ECO:0000313" key="4">
    <source>
        <dbReference type="Proteomes" id="UP000077255"/>
    </source>
</evidence>
<keyword evidence="1" id="KW-0472">Membrane</keyword>
<keyword evidence="1" id="KW-1133">Transmembrane helix</keyword>
<dbReference type="PATRIC" id="fig|445710.3.peg.482"/>
<proteinExistence type="predicted"/>
<dbReference type="AlphaFoldDB" id="A0A160MXN9"/>
<organism evidence="3 4">
    <name type="scientific">Dyella thiooxydans</name>
    <dbReference type="NCBI Taxonomy" id="445710"/>
    <lineage>
        <taxon>Bacteria</taxon>
        <taxon>Pseudomonadati</taxon>
        <taxon>Pseudomonadota</taxon>
        <taxon>Gammaproteobacteria</taxon>
        <taxon>Lysobacterales</taxon>
        <taxon>Rhodanobacteraceae</taxon>
        <taxon>Dyella</taxon>
    </lineage>
</organism>
<evidence type="ECO:0000259" key="2">
    <source>
        <dbReference type="Pfam" id="PF12773"/>
    </source>
</evidence>